<name>A0A7R9DF76_TIMPO</name>
<feature type="compositionally biased region" description="Polar residues" evidence="1">
    <location>
        <begin position="104"/>
        <end position="114"/>
    </location>
</feature>
<evidence type="ECO:0000313" key="2">
    <source>
        <dbReference type="EMBL" id="CAD7412470.1"/>
    </source>
</evidence>
<accession>A0A7R9DF76</accession>
<dbReference type="EMBL" id="OD006039">
    <property type="protein sequence ID" value="CAD7412470.1"/>
    <property type="molecule type" value="Genomic_DNA"/>
</dbReference>
<proteinExistence type="predicted"/>
<dbReference type="AlphaFoldDB" id="A0A7R9DF76"/>
<organism evidence="2">
    <name type="scientific">Timema poppense</name>
    <name type="common">Walking stick</name>
    <dbReference type="NCBI Taxonomy" id="170557"/>
    <lineage>
        <taxon>Eukaryota</taxon>
        <taxon>Metazoa</taxon>
        <taxon>Ecdysozoa</taxon>
        <taxon>Arthropoda</taxon>
        <taxon>Hexapoda</taxon>
        <taxon>Insecta</taxon>
        <taxon>Pterygota</taxon>
        <taxon>Neoptera</taxon>
        <taxon>Polyneoptera</taxon>
        <taxon>Phasmatodea</taxon>
        <taxon>Timematodea</taxon>
        <taxon>Timematoidea</taxon>
        <taxon>Timematidae</taxon>
        <taxon>Timema</taxon>
    </lineage>
</organism>
<feature type="region of interest" description="Disordered" evidence="1">
    <location>
        <begin position="95"/>
        <end position="114"/>
    </location>
</feature>
<sequence>MVNICTVQEVSCELSVVSRQQRSHGATVDLETSVHTTARAMSDTPSKYDAVTFHLWQKEIEDCFIEDLMYVLPTEGCSKIPSHKVKFLKCSLQEGQGGAPRQMGLQSSPHLENP</sequence>
<evidence type="ECO:0000256" key="1">
    <source>
        <dbReference type="SAM" id="MobiDB-lite"/>
    </source>
</evidence>
<reference evidence="2" key="1">
    <citation type="submission" date="2020-11" db="EMBL/GenBank/DDBJ databases">
        <authorList>
            <person name="Tran Van P."/>
        </authorList>
    </citation>
    <scope>NUCLEOTIDE SEQUENCE</scope>
</reference>
<protein>
    <submittedName>
        <fullName evidence="2">Uncharacterized protein</fullName>
    </submittedName>
</protein>
<gene>
    <name evidence="2" type="ORF">TPSB3V08_LOCUS8441</name>
</gene>